<dbReference type="InterPro" id="IPR002563">
    <property type="entry name" value="Flavin_Rdtase-like_dom"/>
</dbReference>
<comment type="similarity">
    <text evidence="1">Belongs to the non-flavoprotein flavin reductase family.</text>
</comment>
<dbReference type="EMBL" id="BJZP01000027">
    <property type="protein sequence ID" value="GEO86980.1"/>
    <property type="molecule type" value="Genomic_DNA"/>
</dbReference>
<dbReference type="Pfam" id="PF01613">
    <property type="entry name" value="Flavin_Reduct"/>
    <property type="match status" value="1"/>
</dbReference>
<dbReference type="RefSeq" id="WP_210245783.1">
    <property type="nucleotide sequence ID" value="NZ_BJZP01000027.1"/>
</dbReference>
<dbReference type="SMART" id="SM00903">
    <property type="entry name" value="Flavin_Reduct"/>
    <property type="match status" value="1"/>
</dbReference>
<name>A0A512HNK5_9HYPH</name>
<evidence type="ECO:0000259" key="3">
    <source>
        <dbReference type="SMART" id="SM00903"/>
    </source>
</evidence>
<gene>
    <name evidence="4" type="ORF">RNA01_39120</name>
</gene>
<dbReference type="PANTHER" id="PTHR30466:SF11">
    <property type="entry name" value="FLAVIN-DEPENDENT MONOOXYGENASE, REDUCTASE SUBUNIT HSAB"/>
    <property type="match status" value="1"/>
</dbReference>
<evidence type="ECO:0000256" key="1">
    <source>
        <dbReference type="ARBA" id="ARBA00008898"/>
    </source>
</evidence>
<keyword evidence="5" id="KW-1185">Reference proteome</keyword>
<dbReference type="GO" id="GO:0004497">
    <property type="term" value="F:monooxygenase activity"/>
    <property type="evidence" value="ECO:0007669"/>
    <property type="project" value="UniProtKB-KW"/>
</dbReference>
<dbReference type="AlphaFoldDB" id="A0A512HNK5"/>
<reference evidence="4 5" key="1">
    <citation type="submission" date="2019-07" db="EMBL/GenBank/DDBJ databases">
        <title>Whole genome shotgun sequence of Rhizobium naphthalenivorans NBRC 107585.</title>
        <authorList>
            <person name="Hosoyama A."/>
            <person name="Uohara A."/>
            <person name="Ohji S."/>
            <person name="Ichikawa N."/>
        </authorList>
    </citation>
    <scope>NUCLEOTIDE SEQUENCE [LARGE SCALE GENOMIC DNA]</scope>
    <source>
        <strain evidence="4 5">NBRC 107585</strain>
    </source>
</reference>
<keyword evidence="4" id="KW-0503">Monooxygenase</keyword>
<keyword evidence="2" id="KW-0560">Oxidoreductase</keyword>
<dbReference type="Proteomes" id="UP000321717">
    <property type="component" value="Unassembled WGS sequence"/>
</dbReference>
<protein>
    <submittedName>
        <fullName evidence="4">Nitrilotriacetate monooxygenase</fullName>
    </submittedName>
</protein>
<dbReference type="Gene3D" id="2.30.110.10">
    <property type="entry name" value="Electron Transport, Fmn-binding Protein, Chain A"/>
    <property type="match status" value="1"/>
</dbReference>
<evidence type="ECO:0000256" key="2">
    <source>
        <dbReference type="ARBA" id="ARBA00023002"/>
    </source>
</evidence>
<accession>A0A512HNK5</accession>
<dbReference type="GO" id="GO:0042602">
    <property type="term" value="F:riboflavin reductase (NADPH) activity"/>
    <property type="evidence" value="ECO:0007669"/>
    <property type="project" value="TreeGrafter"/>
</dbReference>
<dbReference type="InterPro" id="IPR012349">
    <property type="entry name" value="Split_barrel_FMN-bd"/>
</dbReference>
<dbReference type="GO" id="GO:0010181">
    <property type="term" value="F:FMN binding"/>
    <property type="evidence" value="ECO:0007669"/>
    <property type="project" value="InterPro"/>
</dbReference>
<feature type="domain" description="Flavin reductase like" evidence="3">
    <location>
        <begin position="29"/>
        <end position="172"/>
    </location>
</feature>
<sequence length="184" mass="19666">MITIHTQPPGRSATDTMPPLASAAFRDALGHFATGITVMTTLDVEEGRYGVTATSFASLSLDPPLVQWSLRNAAYSLPIFQRSGHFTVNILAADQEAVSRRFATPGVDRFAGLDVEEGLAEMPLIAGAAAWIECALETTLPGGDHTILVGRVLRARTFSKTPLLHWRGGYLPIENDPHAKGGTA</sequence>
<dbReference type="PANTHER" id="PTHR30466">
    <property type="entry name" value="FLAVIN REDUCTASE"/>
    <property type="match status" value="1"/>
</dbReference>
<evidence type="ECO:0000313" key="5">
    <source>
        <dbReference type="Proteomes" id="UP000321717"/>
    </source>
</evidence>
<dbReference type="InterPro" id="IPR050268">
    <property type="entry name" value="NADH-dep_flavin_reductase"/>
</dbReference>
<organism evidence="4 5">
    <name type="scientific">Ciceribacter naphthalenivorans</name>
    <dbReference type="NCBI Taxonomy" id="1118451"/>
    <lineage>
        <taxon>Bacteria</taxon>
        <taxon>Pseudomonadati</taxon>
        <taxon>Pseudomonadota</taxon>
        <taxon>Alphaproteobacteria</taxon>
        <taxon>Hyphomicrobiales</taxon>
        <taxon>Rhizobiaceae</taxon>
        <taxon>Ciceribacter</taxon>
    </lineage>
</organism>
<evidence type="ECO:0000313" key="4">
    <source>
        <dbReference type="EMBL" id="GEO86980.1"/>
    </source>
</evidence>
<comment type="caution">
    <text evidence="4">The sequence shown here is derived from an EMBL/GenBank/DDBJ whole genome shotgun (WGS) entry which is preliminary data.</text>
</comment>
<proteinExistence type="inferred from homology"/>
<dbReference type="SUPFAM" id="SSF50475">
    <property type="entry name" value="FMN-binding split barrel"/>
    <property type="match status" value="1"/>
</dbReference>